<protein>
    <submittedName>
        <fullName evidence="2">Uncharacterized protein</fullName>
    </submittedName>
</protein>
<gene>
    <name evidence="2" type="ORF">BN2475_420100</name>
</gene>
<evidence type="ECO:0000256" key="1">
    <source>
        <dbReference type="SAM" id="SignalP"/>
    </source>
</evidence>
<evidence type="ECO:0000313" key="3">
    <source>
        <dbReference type="Proteomes" id="UP000187012"/>
    </source>
</evidence>
<accession>A0A1N7S7K7</accession>
<sequence length="138" mass="14789">MSNHSSFFRWVISTCVALAVTPALADVWISNVRCPPAASLANEQRALVGARINYRTQSAAQLQVWVEEYPSGSGCSGSAHHTNGGRIIQVNPGDSWADVGVPWFGHSNYPGGFLQVGARLNGSTSFAMSCCRFGSEIR</sequence>
<feature type="signal peptide" evidence="1">
    <location>
        <begin position="1"/>
        <end position="25"/>
    </location>
</feature>
<organism evidence="2 3">
    <name type="scientific">Paraburkholderia ribeironis</name>
    <dbReference type="NCBI Taxonomy" id="1247936"/>
    <lineage>
        <taxon>Bacteria</taxon>
        <taxon>Pseudomonadati</taxon>
        <taxon>Pseudomonadota</taxon>
        <taxon>Betaproteobacteria</taxon>
        <taxon>Burkholderiales</taxon>
        <taxon>Burkholderiaceae</taxon>
        <taxon>Paraburkholderia</taxon>
    </lineage>
</organism>
<evidence type="ECO:0000313" key="2">
    <source>
        <dbReference type="EMBL" id="SIT43418.1"/>
    </source>
</evidence>
<dbReference type="AlphaFoldDB" id="A0A1N7S7K7"/>
<keyword evidence="3" id="KW-1185">Reference proteome</keyword>
<dbReference type="Proteomes" id="UP000187012">
    <property type="component" value="Unassembled WGS sequence"/>
</dbReference>
<proteinExistence type="predicted"/>
<reference evidence="2 3" key="1">
    <citation type="submission" date="2016-12" db="EMBL/GenBank/DDBJ databases">
        <authorList>
            <person name="Song W.-J."/>
            <person name="Kurnit D.M."/>
        </authorList>
    </citation>
    <scope>NUCLEOTIDE SEQUENCE [LARGE SCALE GENOMIC DNA]</scope>
    <source>
        <strain evidence="2 3">STM7296</strain>
    </source>
</reference>
<name>A0A1N7S7K7_9BURK</name>
<feature type="chain" id="PRO_5012930198" evidence="1">
    <location>
        <begin position="26"/>
        <end position="138"/>
    </location>
</feature>
<dbReference type="STRING" id="1247936.BN2475_420100"/>
<keyword evidence="1" id="KW-0732">Signal</keyword>
<dbReference type="EMBL" id="CYGX02000042">
    <property type="protein sequence ID" value="SIT43418.1"/>
    <property type="molecule type" value="Genomic_DNA"/>
</dbReference>